<dbReference type="Pfam" id="PF03920">
    <property type="entry name" value="TLE_N"/>
    <property type="match status" value="1"/>
</dbReference>
<dbReference type="PANTHER" id="PTHR10814:SF21">
    <property type="entry name" value="PROTEIN GROUCHO"/>
    <property type="match status" value="1"/>
</dbReference>
<dbReference type="InterPro" id="IPR005617">
    <property type="entry name" value="Groucho/TLE_N"/>
</dbReference>
<evidence type="ECO:0000256" key="2">
    <source>
        <dbReference type="ARBA" id="ARBA00005969"/>
    </source>
</evidence>
<accession>A0AAV7I1P5</accession>
<evidence type="ECO:0000313" key="6">
    <source>
        <dbReference type="Proteomes" id="UP000826195"/>
    </source>
</evidence>
<dbReference type="GO" id="GO:0005667">
    <property type="term" value="C:transcription regulator complex"/>
    <property type="evidence" value="ECO:0007669"/>
    <property type="project" value="TreeGrafter"/>
</dbReference>
<sequence>MVYGTEIAKRLNAIIGQILPFLSQEHHQQVASAVDRAKQVTMTELNSIIGRSKTSSSLSVPEPSQLAVSTGQKLLIRDTQERIRVMILTLLWLNSHRELLLLHSSPTRIMT</sequence>
<evidence type="ECO:0000256" key="3">
    <source>
        <dbReference type="ARBA" id="ARBA00023242"/>
    </source>
</evidence>
<dbReference type="GO" id="GO:0005634">
    <property type="term" value="C:nucleus"/>
    <property type="evidence" value="ECO:0007669"/>
    <property type="project" value="UniProtKB-SubCell"/>
</dbReference>
<evidence type="ECO:0000313" key="5">
    <source>
        <dbReference type="EMBL" id="KAH0539749.1"/>
    </source>
</evidence>
<protein>
    <recommendedName>
        <fullName evidence="4">Groucho/TLE N-terminal Q-rich domain-containing protein</fullName>
    </recommendedName>
</protein>
<name>A0AAV7I1P5_COTGL</name>
<dbReference type="GO" id="GO:0090090">
    <property type="term" value="P:negative regulation of canonical Wnt signaling pathway"/>
    <property type="evidence" value="ECO:0007669"/>
    <property type="project" value="TreeGrafter"/>
</dbReference>
<dbReference type="GO" id="GO:0003714">
    <property type="term" value="F:transcription corepressor activity"/>
    <property type="evidence" value="ECO:0007669"/>
    <property type="project" value="TreeGrafter"/>
</dbReference>
<dbReference type="PANTHER" id="PTHR10814">
    <property type="entry name" value="TRANSDUCIN-LIKE ENHANCER PROTEIN"/>
    <property type="match status" value="1"/>
</dbReference>
<dbReference type="InterPro" id="IPR009146">
    <property type="entry name" value="Groucho_enhance"/>
</dbReference>
<reference evidence="5 6" key="1">
    <citation type="journal article" date="2021" name="J. Hered.">
        <title>A chromosome-level genome assembly of the parasitoid wasp, Cotesia glomerata (Hymenoptera: Braconidae).</title>
        <authorList>
            <person name="Pinto B.J."/>
            <person name="Weis J.J."/>
            <person name="Gamble T."/>
            <person name="Ode P.J."/>
            <person name="Paul R."/>
            <person name="Zaspel J.M."/>
        </authorList>
    </citation>
    <scope>NUCLEOTIDE SEQUENCE [LARGE SCALE GENOMIC DNA]</scope>
    <source>
        <strain evidence="5">CgM1</strain>
    </source>
</reference>
<keyword evidence="3" id="KW-0539">Nucleus</keyword>
<comment type="subcellular location">
    <subcellularLocation>
        <location evidence="1">Nucleus</location>
    </subcellularLocation>
</comment>
<evidence type="ECO:0000259" key="4">
    <source>
        <dbReference type="Pfam" id="PF03920"/>
    </source>
</evidence>
<dbReference type="EMBL" id="JAHXZJ010002609">
    <property type="protein sequence ID" value="KAH0539749.1"/>
    <property type="molecule type" value="Genomic_DNA"/>
</dbReference>
<evidence type="ECO:0000256" key="1">
    <source>
        <dbReference type="ARBA" id="ARBA00004123"/>
    </source>
</evidence>
<dbReference type="Proteomes" id="UP000826195">
    <property type="component" value="Unassembled WGS sequence"/>
</dbReference>
<gene>
    <name evidence="5" type="ORF">KQX54_007828</name>
</gene>
<comment type="similarity">
    <text evidence="2">Belongs to the WD repeat Groucho/TLE family.</text>
</comment>
<dbReference type="AlphaFoldDB" id="A0AAV7I1P5"/>
<organism evidence="5 6">
    <name type="scientific">Cotesia glomerata</name>
    <name type="common">Lepidopteran parasitic wasp</name>
    <name type="synonym">Apanteles glomeratus</name>
    <dbReference type="NCBI Taxonomy" id="32391"/>
    <lineage>
        <taxon>Eukaryota</taxon>
        <taxon>Metazoa</taxon>
        <taxon>Ecdysozoa</taxon>
        <taxon>Arthropoda</taxon>
        <taxon>Hexapoda</taxon>
        <taxon>Insecta</taxon>
        <taxon>Pterygota</taxon>
        <taxon>Neoptera</taxon>
        <taxon>Endopterygota</taxon>
        <taxon>Hymenoptera</taxon>
        <taxon>Apocrita</taxon>
        <taxon>Ichneumonoidea</taxon>
        <taxon>Braconidae</taxon>
        <taxon>Microgastrinae</taxon>
        <taxon>Cotesia</taxon>
    </lineage>
</organism>
<comment type="caution">
    <text evidence="5">The sequence shown here is derived from an EMBL/GenBank/DDBJ whole genome shotgun (WGS) entry which is preliminary data.</text>
</comment>
<feature type="domain" description="Groucho/TLE N-terminal Q-rich" evidence="4">
    <location>
        <begin position="4"/>
        <end position="53"/>
    </location>
</feature>
<keyword evidence="6" id="KW-1185">Reference proteome</keyword>
<proteinExistence type="inferred from homology"/>